<evidence type="ECO:0000313" key="3">
    <source>
        <dbReference type="Proteomes" id="UP000324222"/>
    </source>
</evidence>
<dbReference type="EMBL" id="VSRR010009787">
    <property type="protein sequence ID" value="MPC50883.1"/>
    <property type="molecule type" value="Genomic_DNA"/>
</dbReference>
<feature type="region of interest" description="Disordered" evidence="1">
    <location>
        <begin position="1"/>
        <end position="22"/>
    </location>
</feature>
<accession>A0A5B7G0R4</accession>
<organism evidence="2 3">
    <name type="scientific">Portunus trituberculatus</name>
    <name type="common">Swimming crab</name>
    <name type="synonym">Neptunus trituberculatus</name>
    <dbReference type="NCBI Taxonomy" id="210409"/>
    <lineage>
        <taxon>Eukaryota</taxon>
        <taxon>Metazoa</taxon>
        <taxon>Ecdysozoa</taxon>
        <taxon>Arthropoda</taxon>
        <taxon>Crustacea</taxon>
        <taxon>Multicrustacea</taxon>
        <taxon>Malacostraca</taxon>
        <taxon>Eumalacostraca</taxon>
        <taxon>Eucarida</taxon>
        <taxon>Decapoda</taxon>
        <taxon>Pleocyemata</taxon>
        <taxon>Brachyura</taxon>
        <taxon>Eubrachyura</taxon>
        <taxon>Portunoidea</taxon>
        <taxon>Portunidae</taxon>
        <taxon>Portuninae</taxon>
        <taxon>Portunus</taxon>
    </lineage>
</organism>
<evidence type="ECO:0000313" key="2">
    <source>
        <dbReference type="EMBL" id="MPC50883.1"/>
    </source>
</evidence>
<feature type="compositionally biased region" description="Polar residues" evidence="1">
    <location>
        <begin position="1"/>
        <end position="10"/>
    </location>
</feature>
<comment type="caution">
    <text evidence="2">The sequence shown here is derived from an EMBL/GenBank/DDBJ whole genome shotgun (WGS) entry which is preliminary data.</text>
</comment>
<evidence type="ECO:0000256" key="1">
    <source>
        <dbReference type="SAM" id="MobiDB-lite"/>
    </source>
</evidence>
<dbReference type="Proteomes" id="UP000324222">
    <property type="component" value="Unassembled WGS sequence"/>
</dbReference>
<dbReference type="AlphaFoldDB" id="A0A5B7G0R4"/>
<reference evidence="2 3" key="1">
    <citation type="submission" date="2019-05" db="EMBL/GenBank/DDBJ databases">
        <title>Another draft genome of Portunus trituberculatus and its Hox gene families provides insights of decapod evolution.</title>
        <authorList>
            <person name="Jeong J.-H."/>
            <person name="Song I."/>
            <person name="Kim S."/>
            <person name="Choi T."/>
            <person name="Kim D."/>
            <person name="Ryu S."/>
            <person name="Kim W."/>
        </authorList>
    </citation>
    <scope>NUCLEOTIDE SEQUENCE [LARGE SCALE GENOMIC DNA]</scope>
    <source>
        <tissue evidence="2">Muscle</tissue>
    </source>
</reference>
<proteinExistence type="predicted"/>
<gene>
    <name evidence="2" type="ORF">E2C01_044717</name>
</gene>
<name>A0A5B7G0R4_PORTR</name>
<sequence length="188" mass="20578">MQAMLTNTAPQHREQHTNTNTQHSTLNTQHSALNTTLALLDLHVHILSKSCPAAGQPEPCWKVWGSHVSLPEVSSLPQPQGTARGRDQGGGVAAGFRCGPQGDVRRHVRLGVIGQKYHFLSRCLASTRPTQLIVFTTKTTACKAQQTNTSRRGLCQSCKPRVQLPVSHHTHTPPFGPSLAWALTGWRF</sequence>
<protein>
    <submittedName>
        <fullName evidence="2">Uncharacterized protein</fullName>
    </submittedName>
</protein>
<keyword evidence="3" id="KW-1185">Reference proteome</keyword>